<dbReference type="PANTHER" id="PTHR30185">
    <property type="entry name" value="CRYPTIC BETA-GLUCOSIDE BGL OPERON ANTITERMINATOR"/>
    <property type="match status" value="1"/>
</dbReference>
<keyword evidence="4" id="KW-0804">Transcription</keyword>
<protein>
    <submittedName>
        <fullName evidence="10">Transcription antiterminator BglG</fullName>
    </submittedName>
</protein>
<dbReference type="PROSITE" id="PS51094">
    <property type="entry name" value="PTS_EIIA_TYPE_2"/>
    <property type="match status" value="1"/>
</dbReference>
<dbReference type="EMBL" id="CP027783">
    <property type="protein sequence ID" value="AYW47205.1"/>
    <property type="molecule type" value="Genomic_DNA"/>
</dbReference>
<evidence type="ECO:0000313" key="10">
    <source>
        <dbReference type="EMBL" id="GMA73339.1"/>
    </source>
</evidence>
<reference evidence="8" key="3">
    <citation type="submission" date="2018-03" db="EMBL/GenBank/DDBJ databases">
        <authorList>
            <person name="Jeon C.O."/>
        </authorList>
    </citation>
    <scope>NUCLEOTIDE SEQUENCE</scope>
    <source>
        <strain evidence="8">JCM 31126</strain>
    </source>
</reference>
<dbReference type="SUPFAM" id="SSF63520">
    <property type="entry name" value="PTS-regulatory domain, PRD"/>
    <property type="match status" value="1"/>
</dbReference>
<evidence type="ECO:0000256" key="1">
    <source>
        <dbReference type="ARBA" id="ARBA00022737"/>
    </source>
</evidence>
<keyword evidence="2" id="KW-0805">Transcription regulation</keyword>
<dbReference type="GO" id="GO:0006355">
    <property type="term" value="P:regulation of DNA-templated transcription"/>
    <property type="evidence" value="ECO:0007669"/>
    <property type="project" value="InterPro"/>
</dbReference>
<dbReference type="Proteomes" id="UP001157039">
    <property type="component" value="Unassembled WGS sequence"/>
</dbReference>
<gene>
    <name evidence="8" type="ORF">C7K38_01740</name>
    <name evidence="9" type="ORF">GCM10025885_23260</name>
    <name evidence="10" type="ORF">GCM10025885_23880</name>
</gene>
<evidence type="ECO:0000313" key="11">
    <source>
        <dbReference type="Proteomes" id="UP000268310"/>
    </source>
</evidence>
<organism evidence="10 12">
    <name type="scientific">Tetragenococcus osmophilus</name>
    <dbReference type="NCBI Taxonomy" id="526944"/>
    <lineage>
        <taxon>Bacteria</taxon>
        <taxon>Bacillati</taxon>
        <taxon>Bacillota</taxon>
        <taxon>Bacilli</taxon>
        <taxon>Lactobacillales</taxon>
        <taxon>Enterococcaceae</taxon>
        <taxon>Tetragenococcus</taxon>
    </lineage>
</organism>
<dbReference type="Pfam" id="PF00874">
    <property type="entry name" value="PRD"/>
    <property type="match status" value="1"/>
</dbReference>
<dbReference type="InterPro" id="IPR002178">
    <property type="entry name" value="PTS_EIIA_type-2_dom"/>
</dbReference>
<dbReference type="GO" id="GO:0009401">
    <property type="term" value="P:phosphoenolpyruvate-dependent sugar phosphotransferase system"/>
    <property type="evidence" value="ECO:0007669"/>
    <property type="project" value="InterPro"/>
</dbReference>
<evidence type="ECO:0000259" key="7">
    <source>
        <dbReference type="PROSITE" id="PS51372"/>
    </source>
</evidence>
<evidence type="ECO:0000313" key="9">
    <source>
        <dbReference type="EMBL" id="GMA73277.1"/>
    </source>
</evidence>
<proteinExistence type="predicted"/>
<dbReference type="PANTHER" id="PTHR30185:SF18">
    <property type="entry name" value="TRANSCRIPTIONAL REGULATOR MTLR"/>
    <property type="match status" value="1"/>
</dbReference>
<evidence type="ECO:0000259" key="5">
    <source>
        <dbReference type="PROSITE" id="PS51094"/>
    </source>
</evidence>
<dbReference type="InterPro" id="IPR013011">
    <property type="entry name" value="PTS_EIIB_2"/>
</dbReference>
<feature type="domain" description="PTS EIIB type-2" evidence="6">
    <location>
        <begin position="406"/>
        <end position="494"/>
    </location>
</feature>
<dbReference type="Gene3D" id="1.10.1790.10">
    <property type="entry name" value="PRD domain"/>
    <property type="match status" value="1"/>
</dbReference>
<sequence>MKDRTARLLSELVSAEFPISMKALSEQFQLSARTMRNEINEVNDYLQQQKLPLVHSLRGKGMKLELNRKEKEQVYVLLDADKKNEVLRREERILDLILATALSKNKIFLFHKEEEYQVSKSTVDEDMRRIRDLLKGYGIRVLSVPKEGLILEGKEKSIRTMIYSIVNKAIGSISLTEQYKNQSIKQKIIFDYIPINMISEVDRIYDSCISASEDNYYRKNLVNFTSICISRFLNKKKIETRTWLKRNIYISEPIENFVETVFNHFGFTDALNEFSYLSFILETLNQQDMNTSIDWVQAQLLSIQLIQHVEKQTHIPFSRKEEALQEGLYQHIAGLLNRIRYDVQFANPLKENIQKNYDVIYRAVQSFAPIINQLTGKKISQDELSFLVIHFSTSLSELNQEVTYYYRAVVICNHGMATGKLLSENLKELFNIEVLAVLSSREIGLIGKLDVDLIFSTLPLRELKKPLLVLEPIIKEDSKKLIRDFLQQNKEYRRINSNYQDMTHVFHSLLQVVDKQIGKVSKEAYEELADVFKEKQFSVNKRELQPMIQDILEDEHIILQAEANDWQDLIQIVSQPLIKDETITQQYVQAMIQSVNDFGPYIVIGKHLALAHARPEDGANKLGLSVATVKDPVRFGNTENDPVKIIFCLSAVDSFSHLNIMKYLVQLINDEEKTKQLDEVTTIEDFKKILLNG</sequence>
<keyword evidence="3" id="KW-0010">Activator</keyword>
<feature type="domain" description="PTS EIIA type-2" evidence="5">
    <location>
        <begin position="550"/>
        <end position="693"/>
    </location>
</feature>
<reference evidence="10 12" key="2">
    <citation type="journal article" date="2014" name="Int. J. Syst. Evol. Microbiol.">
        <title>Complete genome sequence of Corynebacterium casei LMG S-19264T (=DSM 44701T), isolated from a smear-ripened cheese.</title>
        <authorList>
            <consortium name="US DOE Joint Genome Institute (JGI-PGF)"/>
            <person name="Walter F."/>
            <person name="Albersmeier A."/>
            <person name="Kalinowski J."/>
            <person name="Ruckert C."/>
        </authorList>
    </citation>
    <scope>NUCLEOTIDE SEQUENCE [LARGE SCALE GENOMIC DNA]</scope>
    <source>
        <strain evidence="10 12">NBRC 114545</strain>
    </source>
</reference>
<dbReference type="InterPro" id="IPR050661">
    <property type="entry name" value="BglG_antiterminators"/>
</dbReference>
<dbReference type="SUPFAM" id="SSF55804">
    <property type="entry name" value="Phoshotransferase/anion transport protein"/>
    <property type="match status" value="1"/>
</dbReference>
<dbReference type="CDD" id="cd00211">
    <property type="entry name" value="PTS_IIA_fru"/>
    <property type="match status" value="1"/>
</dbReference>
<dbReference type="InterPro" id="IPR011608">
    <property type="entry name" value="PRD"/>
</dbReference>
<feature type="domain" description="PRD" evidence="7">
    <location>
        <begin position="293"/>
        <end position="401"/>
    </location>
</feature>
<evidence type="ECO:0000256" key="2">
    <source>
        <dbReference type="ARBA" id="ARBA00023015"/>
    </source>
</evidence>
<evidence type="ECO:0000256" key="3">
    <source>
        <dbReference type="ARBA" id="ARBA00023159"/>
    </source>
</evidence>
<dbReference type="CDD" id="cd05568">
    <property type="entry name" value="PTS_IIB_bgl_like"/>
    <property type="match status" value="1"/>
</dbReference>
<keyword evidence="11" id="KW-1185">Reference proteome</keyword>
<dbReference type="KEGG" id="too:C7K38_01740"/>
<dbReference type="Proteomes" id="UP000268310">
    <property type="component" value="Chromosome"/>
</dbReference>
<dbReference type="GO" id="GO:0008982">
    <property type="term" value="F:protein-N(PI)-phosphohistidine-sugar phosphotransferase activity"/>
    <property type="evidence" value="ECO:0007669"/>
    <property type="project" value="InterPro"/>
</dbReference>
<reference evidence="10" key="4">
    <citation type="submission" date="2023-02" db="EMBL/GenBank/DDBJ databases">
        <authorList>
            <person name="Sun Q."/>
            <person name="Mori K."/>
        </authorList>
    </citation>
    <scope>NUCLEOTIDE SEQUENCE</scope>
    <source>
        <strain evidence="10">NBRC 114545</strain>
    </source>
</reference>
<dbReference type="InterPro" id="IPR016152">
    <property type="entry name" value="PTrfase/Anion_transptr"/>
</dbReference>
<dbReference type="Gene3D" id="3.40.930.10">
    <property type="entry name" value="Mannitol-specific EII, Chain A"/>
    <property type="match status" value="1"/>
</dbReference>
<dbReference type="Pfam" id="PF05043">
    <property type="entry name" value="Mga"/>
    <property type="match status" value="1"/>
</dbReference>
<keyword evidence="1" id="KW-0677">Repeat</keyword>
<dbReference type="AlphaFoldDB" id="A0AA37XPB1"/>
<evidence type="ECO:0000256" key="4">
    <source>
        <dbReference type="ARBA" id="ARBA00023163"/>
    </source>
</evidence>
<dbReference type="InterPro" id="IPR036634">
    <property type="entry name" value="PRD_sf"/>
</dbReference>
<accession>A0AA37XPB1</accession>
<dbReference type="EMBL" id="BSUW01000002">
    <property type="protein sequence ID" value="GMA73339.1"/>
    <property type="molecule type" value="Genomic_DNA"/>
</dbReference>
<dbReference type="PROSITE" id="PS51372">
    <property type="entry name" value="PRD_2"/>
    <property type="match status" value="1"/>
</dbReference>
<dbReference type="Pfam" id="PF00359">
    <property type="entry name" value="PTS_EIIA_2"/>
    <property type="match status" value="1"/>
</dbReference>
<dbReference type="RefSeq" id="WP_123934223.1">
    <property type="nucleotide sequence ID" value="NZ_BSUW01000001.1"/>
</dbReference>
<dbReference type="EMBL" id="BSUW01000001">
    <property type="protein sequence ID" value="GMA73277.1"/>
    <property type="molecule type" value="Genomic_DNA"/>
</dbReference>
<dbReference type="InterPro" id="IPR007737">
    <property type="entry name" value="Mga_HTH"/>
</dbReference>
<reference evidence="8 11" key="1">
    <citation type="journal article" date="2012" name="Int. J. Syst. Evol. Microbiol.">
        <title>Characterization of Tetragenococcus strains from sugar thick juice reveals a novel species, Tetragenococcus osmophilus sp. nov., and divides Tetragenococcus halophilus into two subspecies, T. halophilus subsp. halophilus subsp. nov. and T. halophilus subsp. flandriensis subsp. nov.</title>
        <authorList>
            <person name="Juste A."/>
            <person name="Van Trappen S."/>
            <person name="Verreth C."/>
            <person name="Cleenwerck I."/>
            <person name="De Vos P."/>
            <person name="Lievens B."/>
            <person name="Willems K.A."/>
        </authorList>
    </citation>
    <scope>NUCLEOTIDE SEQUENCE [LARGE SCALE GENOMIC DNA]</scope>
    <source>
        <strain evidence="8 11">JCM 31126</strain>
    </source>
</reference>
<evidence type="ECO:0000259" key="6">
    <source>
        <dbReference type="PROSITE" id="PS51099"/>
    </source>
</evidence>
<evidence type="ECO:0000313" key="12">
    <source>
        <dbReference type="Proteomes" id="UP001157039"/>
    </source>
</evidence>
<evidence type="ECO:0000313" key="8">
    <source>
        <dbReference type="EMBL" id="AYW47205.1"/>
    </source>
</evidence>
<dbReference type="PROSITE" id="PS51099">
    <property type="entry name" value="PTS_EIIB_TYPE_2"/>
    <property type="match status" value="1"/>
</dbReference>
<name>A0AA37XPB1_9ENTE</name>